<dbReference type="SMART" id="SM00521">
    <property type="entry name" value="CBF"/>
    <property type="match status" value="1"/>
</dbReference>
<evidence type="ECO:0000256" key="5">
    <source>
        <dbReference type="ARBA" id="ARBA00023163"/>
    </source>
</evidence>
<comment type="subunit">
    <text evidence="7">Heterotrimeric transcription factor composed of three components, NF-YA, NF-YB and NF-YC. NF-YB and NF-YC must interact and dimerize for NF-YA association and DNA binding.</text>
</comment>
<keyword evidence="4" id="KW-0010">Activator</keyword>
<dbReference type="GO" id="GO:0016602">
    <property type="term" value="C:CCAAT-binding factor complex"/>
    <property type="evidence" value="ECO:0007669"/>
    <property type="project" value="InterPro"/>
</dbReference>
<dbReference type="InterPro" id="IPR018362">
    <property type="entry name" value="CCAAT-binding_factor_CS"/>
</dbReference>
<dbReference type="Pfam" id="PF02045">
    <property type="entry name" value="CBFB_NFYA"/>
    <property type="match status" value="1"/>
</dbReference>
<reference evidence="10" key="1">
    <citation type="submission" date="2021-01" db="EMBL/GenBank/DDBJ databases">
        <authorList>
            <consortium name="Genoscope - CEA"/>
            <person name="William W."/>
        </authorList>
    </citation>
    <scope>NUCLEOTIDE SEQUENCE</scope>
</reference>
<evidence type="ECO:0000256" key="1">
    <source>
        <dbReference type="ARBA" id="ARBA00004123"/>
    </source>
</evidence>
<dbReference type="InterPro" id="IPR001289">
    <property type="entry name" value="NFYA"/>
</dbReference>
<evidence type="ECO:0000256" key="9">
    <source>
        <dbReference type="SAM" id="MobiDB-lite"/>
    </source>
</evidence>
<accession>A0A816ZUX6</accession>
<keyword evidence="3 8" id="KW-0238">DNA-binding</keyword>
<evidence type="ECO:0000256" key="6">
    <source>
        <dbReference type="ARBA" id="ARBA00023242"/>
    </source>
</evidence>
<feature type="compositionally biased region" description="Low complexity" evidence="9">
    <location>
        <begin position="33"/>
        <end position="50"/>
    </location>
</feature>
<dbReference type="AlphaFoldDB" id="A0A816ZUX6"/>
<dbReference type="PROSITE" id="PS00686">
    <property type="entry name" value="NFYA_HAP2_1"/>
    <property type="match status" value="1"/>
</dbReference>
<gene>
    <name evidence="10" type="ORF">DARMORV10_A08P01170.1</name>
</gene>
<comment type="similarity">
    <text evidence="8">Belongs to the NFYA/HAP2 subunit family.</text>
</comment>
<evidence type="ECO:0000313" key="10">
    <source>
        <dbReference type="EMBL" id="CAF2212447.1"/>
    </source>
</evidence>
<feature type="region of interest" description="Disordered" evidence="9">
    <location>
        <begin position="33"/>
        <end position="58"/>
    </location>
</feature>
<dbReference type="PROSITE" id="PS51152">
    <property type="entry name" value="NFYA_HAP2_2"/>
    <property type="match status" value="1"/>
</dbReference>
<sequence>MQVFQRKDSMPTNTNIQGSQSFSLTKDMMMMSTQSSLQLQDQDSSSTQSSGESGGGCEVASFVEHNRYGCSSIVNTNLPDSVFPLPTSDLASWPPPCPETPHFNGFLAPEYASQPTALSHLEMMGLASSRVPLPHNIQENEPIFVNAKQYHAILRRRKHRAKLEAQNKLIKSRKPYLHESRHLHALKRVRGSGGRFLNTKKVQDSSNTPFRFSGYPSTHYVSALMLGT</sequence>
<dbReference type="PANTHER" id="PTHR12632">
    <property type="entry name" value="TRANSCRIPTION FACTOR NF-Y ALPHA-RELATED"/>
    <property type="match status" value="1"/>
</dbReference>
<proteinExistence type="inferred from homology"/>
<dbReference type="OMA" id="FVEHNRY"/>
<name>A0A816ZUX6_BRANA</name>
<evidence type="ECO:0000256" key="7">
    <source>
        <dbReference type="ARBA" id="ARBA00025911"/>
    </source>
</evidence>
<dbReference type="EMBL" id="HG994362">
    <property type="protein sequence ID" value="CAF2212447.1"/>
    <property type="molecule type" value="Genomic_DNA"/>
</dbReference>
<dbReference type="Gramene" id="CDY02477">
    <property type="protein sequence ID" value="CDY02477"/>
    <property type="gene ID" value="GSBRNA2T00114112001"/>
</dbReference>
<evidence type="ECO:0000256" key="4">
    <source>
        <dbReference type="ARBA" id="ARBA00023159"/>
    </source>
</evidence>
<keyword evidence="5 8" id="KW-0804">Transcription</keyword>
<evidence type="ECO:0000256" key="2">
    <source>
        <dbReference type="ARBA" id="ARBA00023015"/>
    </source>
</evidence>
<keyword evidence="6 8" id="KW-0539">Nucleus</keyword>
<comment type="subcellular location">
    <subcellularLocation>
        <location evidence="1 8">Nucleus</location>
    </subcellularLocation>
</comment>
<dbReference type="Proteomes" id="UP001295469">
    <property type="component" value="Chromosome A08"/>
</dbReference>
<organism evidence="10">
    <name type="scientific">Brassica napus</name>
    <name type="common">Rape</name>
    <dbReference type="NCBI Taxonomy" id="3708"/>
    <lineage>
        <taxon>Eukaryota</taxon>
        <taxon>Viridiplantae</taxon>
        <taxon>Streptophyta</taxon>
        <taxon>Embryophyta</taxon>
        <taxon>Tracheophyta</taxon>
        <taxon>Spermatophyta</taxon>
        <taxon>Magnoliopsida</taxon>
        <taxon>eudicotyledons</taxon>
        <taxon>Gunneridae</taxon>
        <taxon>Pentapetalae</taxon>
        <taxon>rosids</taxon>
        <taxon>malvids</taxon>
        <taxon>Brassicales</taxon>
        <taxon>Brassicaceae</taxon>
        <taxon>Brassiceae</taxon>
        <taxon>Brassica</taxon>
    </lineage>
</organism>
<protein>
    <recommendedName>
        <fullName evidence="8">Nuclear transcription factor Y subunit</fullName>
    </recommendedName>
</protein>
<keyword evidence="2 8" id="KW-0805">Transcription regulation</keyword>
<dbReference type="Gene3D" id="6.10.250.2430">
    <property type="match status" value="1"/>
</dbReference>
<evidence type="ECO:0000256" key="8">
    <source>
        <dbReference type="RuleBase" id="RU367155"/>
    </source>
</evidence>
<dbReference type="GO" id="GO:0003700">
    <property type="term" value="F:DNA-binding transcription factor activity"/>
    <property type="evidence" value="ECO:0007669"/>
    <property type="project" value="UniProtKB-UniRule"/>
</dbReference>
<feature type="region of interest" description="Disordered" evidence="9">
    <location>
        <begin position="1"/>
        <end position="20"/>
    </location>
</feature>
<dbReference type="GO" id="GO:0003677">
    <property type="term" value="F:DNA binding"/>
    <property type="evidence" value="ECO:0007669"/>
    <property type="project" value="UniProtKB-KW"/>
</dbReference>
<dbReference type="PRINTS" id="PR00616">
    <property type="entry name" value="CCAATSUBUNTB"/>
</dbReference>
<comment type="function">
    <text evidence="8">Component of the sequence-specific heterotrimeric transcription factor (NF-Y) which specifically recognizes a 5'-CCAAT-3' box motif found in the promoters of its target genes.</text>
</comment>
<evidence type="ECO:0000256" key="3">
    <source>
        <dbReference type="ARBA" id="ARBA00023125"/>
    </source>
</evidence>
<feature type="compositionally biased region" description="Polar residues" evidence="9">
    <location>
        <begin position="10"/>
        <end position="20"/>
    </location>
</feature>